<evidence type="ECO:0000313" key="3">
    <source>
        <dbReference type="Proteomes" id="UP000460558"/>
    </source>
</evidence>
<feature type="region of interest" description="Disordered" evidence="1">
    <location>
        <begin position="100"/>
        <end position="143"/>
    </location>
</feature>
<protein>
    <submittedName>
        <fullName evidence="2">Uncharacterized protein</fullName>
    </submittedName>
</protein>
<comment type="caution">
    <text evidence="2">The sequence shown here is derived from an EMBL/GenBank/DDBJ whole genome shotgun (WGS) entry which is preliminary data.</text>
</comment>
<reference evidence="2 3" key="1">
    <citation type="submission" date="2019-06" db="EMBL/GenBank/DDBJ databases">
        <title>Comparative genomics and metabolomics analyses of clavulanic acid producing Streptomyces species provides insight into specialized metabolism and evolution of beta-lactam biosynthetic gene clusters.</title>
        <authorList>
            <person name="Moore M.A."/>
            <person name="Cruz-Morales P."/>
            <person name="Barona Gomez F."/>
            <person name="Kapil T."/>
        </authorList>
    </citation>
    <scope>NUCLEOTIDE SEQUENCE [LARGE SCALE GENOMIC DNA]</scope>
    <source>
        <strain evidence="2 3">T-272</strain>
    </source>
</reference>
<name>A0ABW9NN70_9ACTN</name>
<feature type="compositionally biased region" description="Low complexity" evidence="1">
    <location>
        <begin position="100"/>
        <end position="114"/>
    </location>
</feature>
<evidence type="ECO:0000313" key="2">
    <source>
        <dbReference type="EMBL" id="MQS34733.1"/>
    </source>
</evidence>
<dbReference type="Proteomes" id="UP000460558">
    <property type="component" value="Unassembled WGS sequence"/>
</dbReference>
<accession>A0ABW9NN70</accession>
<organism evidence="2 3">
    <name type="scientific">Streptomyces katsurahamanus</name>
    <dbReference type="NCBI Taxonomy" id="2577098"/>
    <lineage>
        <taxon>Bacteria</taxon>
        <taxon>Bacillati</taxon>
        <taxon>Actinomycetota</taxon>
        <taxon>Actinomycetes</taxon>
        <taxon>Kitasatosporales</taxon>
        <taxon>Streptomycetaceae</taxon>
        <taxon>Streptomyces</taxon>
    </lineage>
</organism>
<evidence type="ECO:0000256" key="1">
    <source>
        <dbReference type="SAM" id="MobiDB-lite"/>
    </source>
</evidence>
<keyword evidence="3" id="KW-1185">Reference proteome</keyword>
<gene>
    <name evidence="2" type="ORF">FFZ77_03585</name>
</gene>
<feature type="region of interest" description="Disordered" evidence="1">
    <location>
        <begin position="1"/>
        <end position="44"/>
    </location>
</feature>
<dbReference type="RefSeq" id="WP_153480925.1">
    <property type="nucleotide sequence ID" value="NZ_VDEQ01000034.1"/>
</dbReference>
<feature type="compositionally biased region" description="Low complexity" evidence="1">
    <location>
        <begin position="181"/>
        <end position="192"/>
    </location>
</feature>
<feature type="region of interest" description="Disordered" evidence="1">
    <location>
        <begin position="173"/>
        <end position="192"/>
    </location>
</feature>
<dbReference type="EMBL" id="VDEQ01000034">
    <property type="protein sequence ID" value="MQS34733.1"/>
    <property type="molecule type" value="Genomic_DNA"/>
</dbReference>
<sequence>MSDIRPAARGAEDDPAGCTANDDLSTAGAPPRATTGVSTRDGAETPSYDIAPAVAPAAAPAAVLTAAAGATIAYTAATARSAATALVRMLLREGVFAAAGGESRNDGSGDSSDGGLNGGLNGAPGSSGAGASGEPGAGEPDGWDRMRAVVALAEARRAEVPGLRLAGEAVARTAARRHPVRAVPAAPAAPLK</sequence>
<proteinExistence type="predicted"/>
<feature type="compositionally biased region" description="Gly residues" evidence="1">
    <location>
        <begin position="115"/>
        <end position="136"/>
    </location>
</feature>